<protein>
    <submittedName>
        <fullName evidence="2">Uncharacterized protein</fullName>
    </submittedName>
</protein>
<evidence type="ECO:0000256" key="1">
    <source>
        <dbReference type="SAM" id="MobiDB-lite"/>
    </source>
</evidence>
<feature type="compositionally biased region" description="Basic residues" evidence="1">
    <location>
        <begin position="51"/>
        <end position="70"/>
    </location>
</feature>
<dbReference type="AlphaFoldDB" id="A0A7S4MQS8"/>
<organism evidence="2">
    <name type="scientific">Odontella aurita</name>
    <dbReference type="NCBI Taxonomy" id="265563"/>
    <lineage>
        <taxon>Eukaryota</taxon>
        <taxon>Sar</taxon>
        <taxon>Stramenopiles</taxon>
        <taxon>Ochrophyta</taxon>
        <taxon>Bacillariophyta</taxon>
        <taxon>Mediophyceae</taxon>
        <taxon>Biddulphiophycidae</taxon>
        <taxon>Eupodiscales</taxon>
        <taxon>Odontellaceae</taxon>
        <taxon>Odontella</taxon>
    </lineage>
</organism>
<gene>
    <name evidence="2" type="ORF">OAUR00152_LOCUS14015</name>
</gene>
<name>A0A7S4MQS8_9STRA</name>
<sequence>MVDDDTSSHEFFILCSTMAETLGLAEQPKKAPKKAQVEAAKGFKRIDSIFRPKRPPPKPRGRGRPIKKSKQNNGRVGHCFATTSHHADELAEEELSMMAMILLAVVWQGAT</sequence>
<accession>A0A7S4MQS8</accession>
<reference evidence="2" key="1">
    <citation type="submission" date="2021-01" db="EMBL/GenBank/DDBJ databases">
        <authorList>
            <person name="Corre E."/>
            <person name="Pelletier E."/>
            <person name="Niang G."/>
            <person name="Scheremetjew M."/>
            <person name="Finn R."/>
            <person name="Kale V."/>
            <person name="Holt S."/>
            <person name="Cochrane G."/>
            <person name="Meng A."/>
            <person name="Brown T."/>
            <person name="Cohen L."/>
        </authorList>
    </citation>
    <scope>NUCLEOTIDE SEQUENCE</scope>
    <source>
        <strain evidence="2">Isolate 1302-5</strain>
    </source>
</reference>
<evidence type="ECO:0000313" key="2">
    <source>
        <dbReference type="EMBL" id="CAE2236396.1"/>
    </source>
</evidence>
<proteinExistence type="predicted"/>
<feature type="region of interest" description="Disordered" evidence="1">
    <location>
        <begin position="44"/>
        <end position="78"/>
    </location>
</feature>
<dbReference type="EMBL" id="HBKQ01020713">
    <property type="protein sequence ID" value="CAE2236396.1"/>
    <property type="molecule type" value="Transcribed_RNA"/>
</dbReference>